<gene>
    <name evidence="1" type="ORF">GCM10022226_25380</name>
</gene>
<proteinExistence type="predicted"/>
<evidence type="ECO:0000313" key="2">
    <source>
        <dbReference type="Proteomes" id="UP001500888"/>
    </source>
</evidence>
<evidence type="ECO:0000313" key="1">
    <source>
        <dbReference type="EMBL" id="GAA3804420.1"/>
    </source>
</evidence>
<protein>
    <recommendedName>
        <fullName evidence="3">SMI1/KNR4 family protein</fullName>
    </recommendedName>
</protein>
<accession>A0ABP7HY69</accession>
<evidence type="ECO:0008006" key="3">
    <source>
        <dbReference type="Google" id="ProtNLM"/>
    </source>
</evidence>
<dbReference type="EMBL" id="BAAAZR010000004">
    <property type="protein sequence ID" value="GAA3804420.1"/>
    <property type="molecule type" value="Genomic_DNA"/>
</dbReference>
<dbReference type="Proteomes" id="UP001500888">
    <property type="component" value="Unassembled WGS sequence"/>
</dbReference>
<sequence>MGRPAAVDWDQLQRRYGLDFPSDYKALAARYPDLVIDEFMSVFHPASRRQEWGEKVLEIVRSWQPRQFSAFTPHNAIPVDRAGPFPVHPEPEGVFPWGVTENGDICMWLTDPDPARWTVVIAERFHWWHYKGTLTGFLLDVLTRQISCPILPPDFPLGENWQVQQDFTEQ</sequence>
<organism evidence="1 2">
    <name type="scientific">Sphaerisporangium flaviroseum</name>
    <dbReference type="NCBI Taxonomy" id="509199"/>
    <lineage>
        <taxon>Bacteria</taxon>
        <taxon>Bacillati</taxon>
        <taxon>Actinomycetota</taxon>
        <taxon>Actinomycetes</taxon>
        <taxon>Streptosporangiales</taxon>
        <taxon>Streptosporangiaceae</taxon>
        <taxon>Sphaerisporangium</taxon>
    </lineage>
</organism>
<comment type="caution">
    <text evidence="1">The sequence shown here is derived from an EMBL/GenBank/DDBJ whole genome shotgun (WGS) entry which is preliminary data.</text>
</comment>
<reference evidence="2" key="1">
    <citation type="journal article" date="2019" name="Int. J. Syst. Evol. Microbiol.">
        <title>The Global Catalogue of Microorganisms (GCM) 10K type strain sequencing project: providing services to taxonomists for standard genome sequencing and annotation.</title>
        <authorList>
            <consortium name="The Broad Institute Genomics Platform"/>
            <consortium name="The Broad Institute Genome Sequencing Center for Infectious Disease"/>
            <person name="Wu L."/>
            <person name="Ma J."/>
        </authorList>
    </citation>
    <scope>NUCLEOTIDE SEQUENCE [LARGE SCALE GENOMIC DNA]</scope>
    <source>
        <strain evidence="2">JCM 16908</strain>
    </source>
</reference>
<keyword evidence="2" id="KW-1185">Reference proteome</keyword>
<dbReference type="RefSeq" id="WP_344938203.1">
    <property type="nucleotide sequence ID" value="NZ_BAAAZR010000004.1"/>
</dbReference>
<name>A0ABP7HY69_9ACTN</name>